<dbReference type="PROSITE" id="PS51764">
    <property type="entry name" value="GH26"/>
    <property type="match status" value="1"/>
</dbReference>
<dbReference type="PANTHER" id="PTHR40079:SF4">
    <property type="entry name" value="GH26 DOMAIN-CONTAINING PROTEIN-RELATED"/>
    <property type="match status" value="1"/>
</dbReference>
<accession>A0A015U5F6</accession>
<dbReference type="PRINTS" id="PR00739">
    <property type="entry name" value="GLHYDRLASE26"/>
</dbReference>
<feature type="site" description="Plays an important role in maintaining the position of the catalytic nucleophile" evidence="7">
    <location>
        <position position="195"/>
    </location>
</feature>
<feature type="active site" description="Proton donor" evidence="5 8">
    <location>
        <position position="196"/>
    </location>
</feature>
<evidence type="ECO:0000256" key="3">
    <source>
        <dbReference type="ARBA" id="ARBA00023295"/>
    </source>
</evidence>
<name>A0A015U5F6_BACFG</name>
<dbReference type="SMR" id="A0A015U5F6"/>
<dbReference type="Pfam" id="PF02156">
    <property type="entry name" value="Glyco_hydro_26"/>
    <property type="match status" value="1"/>
</dbReference>
<dbReference type="GO" id="GO:0016985">
    <property type="term" value="F:mannan endo-1,4-beta-mannosidase activity"/>
    <property type="evidence" value="ECO:0007669"/>
    <property type="project" value="UniProtKB-UniRule"/>
</dbReference>
<gene>
    <name evidence="10" type="ORF">M125_1139</name>
</gene>
<keyword evidence="4" id="KW-0732">Signal</keyword>
<comment type="catalytic activity">
    <reaction evidence="4">
        <text>Random hydrolysis of (1-&gt;4)-beta-D-mannosidic linkages in mannans, galactomannans and glucomannans.</text>
        <dbReference type="EC" id="3.2.1.78"/>
    </reaction>
</comment>
<protein>
    <recommendedName>
        <fullName evidence="4">Mannan endo-1,4-beta-mannosidase</fullName>
        <ecNumber evidence="4">3.2.1.78</ecNumber>
    </recommendedName>
</protein>
<keyword evidence="2 4" id="KW-0378">Hydrolase</keyword>
<feature type="binding site" evidence="6">
    <location>
        <position position="201"/>
    </location>
    <ligand>
        <name>substrate</name>
    </ligand>
</feature>
<dbReference type="GO" id="GO:0005576">
    <property type="term" value="C:extracellular region"/>
    <property type="evidence" value="ECO:0007669"/>
    <property type="project" value="UniProtKB-SubCell"/>
</dbReference>
<reference evidence="10 11" key="1">
    <citation type="submission" date="2014-02" db="EMBL/GenBank/DDBJ databases">
        <authorList>
            <person name="Sears C."/>
            <person name="Carroll K."/>
            <person name="Sack B.R."/>
            <person name="Qadri F."/>
            <person name="Myers L.L."/>
            <person name="Chung G.-T."/>
            <person name="Escheverria P."/>
            <person name="Fraser C.M."/>
            <person name="Sadzewicz L."/>
            <person name="Shefchek K.A."/>
            <person name="Tallon L."/>
            <person name="Das S.P."/>
            <person name="Daugherty S."/>
            <person name="Mongodin E.F."/>
        </authorList>
    </citation>
    <scope>NUCLEOTIDE SEQUENCE [LARGE SCALE GENOMIC DNA]</scope>
    <source>
        <strain evidence="11">3998T(B)3</strain>
    </source>
</reference>
<evidence type="ECO:0000256" key="2">
    <source>
        <dbReference type="ARBA" id="ARBA00022801"/>
    </source>
</evidence>
<evidence type="ECO:0000256" key="7">
    <source>
        <dbReference type="PIRSR" id="PIRSR018168-3"/>
    </source>
</evidence>
<dbReference type="RefSeq" id="WP_005785016.1">
    <property type="nucleotide sequence ID" value="NZ_JGDB01000023.1"/>
</dbReference>
<comment type="similarity">
    <text evidence="1 4 8">Belongs to the glycosyl hydrolase 26 family.</text>
</comment>
<dbReference type="PATRIC" id="fig|1339316.3.peg.1104"/>
<evidence type="ECO:0000313" key="10">
    <source>
        <dbReference type="EMBL" id="EXY92059.1"/>
    </source>
</evidence>
<dbReference type="InterPro" id="IPR016714">
    <property type="entry name" value="MANB/E"/>
</dbReference>
<keyword evidence="3 4" id="KW-0326">Glycosidase</keyword>
<evidence type="ECO:0000256" key="1">
    <source>
        <dbReference type="ARBA" id="ARBA00007754"/>
    </source>
</evidence>
<proteinExistence type="inferred from homology"/>
<evidence type="ECO:0000256" key="8">
    <source>
        <dbReference type="PROSITE-ProRule" id="PRU01100"/>
    </source>
</evidence>
<evidence type="ECO:0000256" key="6">
    <source>
        <dbReference type="PIRSR" id="PIRSR018168-2"/>
    </source>
</evidence>
<sequence length="374" mass="42465">MIKRIKILATGALLLAGLGACSPSGKKTGADSTVDTLRTAETVNLLNNLRKVPTQGIMFGHHDDPLYGVGWEGDEDRSDVKSVCGDYPAVMSFDLGHIELEREKSLDNVPFRKIRQETINQYKRGGVVSFSWHLDNPLTGKDAWDVSDTTVVASILPGGVHHAKFISWLDAVAAFMNTLETEEGTKIPVIFRPWHEHTGSWFWWGQNLCTADQYKALWRMTHDRMHARGVKNLLYAYSPGSEPKDSTAYLERYPGDDIIDLVGFDTYQFDRTQYMEQLDKSLAILTEVGKAHDKPIAITETGFEAIPDSVWWTQTLYPVISKYPISYVLVWRNARERVNHYYAPYPGQVSADDFVKFYREPKTLFVSDVKNLYK</sequence>
<evidence type="ECO:0000313" key="11">
    <source>
        <dbReference type="Proteomes" id="UP000020773"/>
    </source>
</evidence>
<keyword evidence="4" id="KW-0119">Carbohydrate metabolism</keyword>
<dbReference type="InterPro" id="IPR000805">
    <property type="entry name" value="Glyco_hydro_26"/>
</dbReference>
<dbReference type="InterPro" id="IPR017853">
    <property type="entry name" value="GH"/>
</dbReference>
<dbReference type="InterPro" id="IPR022790">
    <property type="entry name" value="GH26_dom"/>
</dbReference>
<feature type="binding site" evidence="6">
    <location>
        <position position="133"/>
    </location>
    <ligand>
        <name>substrate</name>
    </ligand>
</feature>
<organism evidence="10 11">
    <name type="scientific">Bacteroides fragilis str. 3998T(B)3</name>
    <dbReference type="NCBI Taxonomy" id="1339316"/>
    <lineage>
        <taxon>Bacteria</taxon>
        <taxon>Pseudomonadati</taxon>
        <taxon>Bacteroidota</taxon>
        <taxon>Bacteroidia</taxon>
        <taxon>Bacteroidales</taxon>
        <taxon>Bacteroidaceae</taxon>
        <taxon>Bacteroides</taxon>
    </lineage>
</organism>
<evidence type="ECO:0000256" key="5">
    <source>
        <dbReference type="PIRSR" id="PIRSR018168-1"/>
    </source>
</evidence>
<feature type="binding site" evidence="6">
    <location>
        <position position="267"/>
    </location>
    <ligand>
        <name>substrate</name>
    </ligand>
</feature>
<dbReference type="GeneID" id="60367928"/>
<dbReference type="GO" id="GO:0006080">
    <property type="term" value="P:substituted mannan metabolic process"/>
    <property type="evidence" value="ECO:0007669"/>
    <property type="project" value="UniProtKB-UniRule"/>
</dbReference>
<dbReference type="PANTHER" id="PTHR40079">
    <property type="entry name" value="MANNAN ENDO-1,4-BETA-MANNOSIDASE E-RELATED"/>
    <property type="match status" value="1"/>
</dbReference>
<dbReference type="Proteomes" id="UP000020773">
    <property type="component" value="Unassembled WGS sequence"/>
</dbReference>
<feature type="active site" description="Nucleophile" evidence="5 8">
    <location>
        <position position="300"/>
    </location>
</feature>
<dbReference type="SUPFAM" id="SSF51445">
    <property type="entry name" value="(Trans)glycosidases"/>
    <property type="match status" value="1"/>
</dbReference>
<feature type="signal peptide" evidence="4">
    <location>
        <begin position="1"/>
        <end position="22"/>
    </location>
</feature>
<dbReference type="AlphaFoldDB" id="A0A015U5F6"/>
<evidence type="ECO:0000256" key="4">
    <source>
        <dbReference type="PIRNR" id="PIRNR018168"/>
    </source>
</evidence>
<feature type="chain" id="PRO_5010756507" description="Mannan endo-1,4-beta-mannosidase" evidence="4">
    <location>
        <begin position="23"/>
        <end position="374"/>
    </location>
</feature>
<feature type="domain" description="GH26" evidence="9">
    <location>
        <begin position="40"/>
        <end position="367"/>
    </location>
</feature>
<comment type="subcellular location">
    <subcellularLocation>
        <location evidence="4">Secreted</location>
    </subcellularLocation>
</comment>
<dbReference type="EMBL" id="JGDB01000023">
    <property type="protein sequence ID" value="EXY92059.1"/>
    <property type="molecule type" value="Genomic_DNA"/>
</dbReference>
<dbReference type="Gene3D" id="3.20.20.80">
    <property type="entry name" value="Glycosidases"/>
    <property type="match status" value="1"/>
</dbReference>
<comment type="caution">
    <text evidence="10">The sequence shown here is derived from an EMBL/GenBank/DDBJ whole genome shotgun (WGS) entry which is preliminary data.</text>
</comment>
<keyword evidence="4" id="KW-0964">Secreted</keyword>
<evidence type="ECO:0000259" key="9">
    <source>
        <dbReference type="PROSITE" id="PS51764"/>
    </source>
</evidence>
<dbReference type="PROSITE" id="PS51257">
    <property type="entry name" value="PROKAR_LIPOPROTEIN"/>
    <property type="match status" value="1"/>
</dbReference>
<dbReference type="PIRSF" id="PIRSF018168">
    <property type="entry name" value="Mannan-1_4-beta-mannosidase"/>
    <property type="match status" value="1"/>
</dbReference>
<dbReference type="EC" id="3.2.1.78" evidence="4"/>